<sequence length="322" mass="35491">MDCLNFMLYFLLGEMLQISCCSHSKYYVLPMNFTAEEFQSGKIYCKLGEPLYSDSPETGNMYNYAVTDTDLIRVINDLQREAHSDLLWTGYRNISNTDHTLYAGILQVDSDQRPVIAFIPTDAAANKSFPALCQRDSTELEQVTTKMLLIIYAISSGSGLIIVILVVTIIILKWKSNPSVTKEGPLVVSNATYQDEEATTSNTRGEETQTNGLQYFISEESTSWENSSCQLAAPNIEVNDHGEFVLNDTLDIPSISTEGCAAASSEPSNTSEPSFIVKSLGDCKMATGCNTFGIRESEPKRNVSETVATVLKTKIAWQQTAA</sequence>
<name>A0ABY7E3U2_MYAAR</name>
<accession>A0ABY7E3U2</accession>
<organism evidence="3 4">
    <name type="scientific">Mya arenaria</name>
    <name type="common">Soft-shell clam</name>
    <dbReference type="NCBI Taxonomy" id="6604"/>
    <lineage>
        <taxon>Eukaryota</taxon>
        <taxon>Metazoa</taxon>
        <taxon>Spiralia</taxon>
        <taxon>Lophotrochozoa</taxon>
        <taxon>Mollusca</taxon>
        <taxon>Bivalvia</taxon>
        <taxon>Autobranchia</taxon>
        <taxon>Heteroconchia</taxon>
        <taxon>Euheterodonta</taxon>
        <taxon>Imparidentia</taxon>
        <taxon>Neoheterodontei</taxon>
        <taxon>Myida</taxon>
        <taxon>Myoidea</taxon>
        <taxon>Myidae</taxon>
        <taxon>Mya</taxon>
    </lineage>
</organism>
<evidence type="ECO:0000256" key="2">
    <source>
        <dbReference type="SAM" id="SignalP"/>
    </source>
</evidence>
<gene>
    <name evidence="3" type="ORF">MAR_020047</name>
</gene>
<keyword evidence="1" id="KW-0472">Membrane</keyword>
<protein>
    <submittedName>
        <fullName evidence="3">Uncharacterized protein</fullName>
    </submittedName>
</protein>
<dbReference type="EMBL" id="CP111016">
    <property type="protein sequence ID" value="WAR04678.1"/>
    <property type="molecule type" value="Genomic_DNA"/>
</dbReference>
<evidence type="ECO:0000256" key="1">
    <source>
        <dbReference type="SAM" id="Phobius"/>
    </source>
</evidence>
<proteinExistence type="predicted"/>
<evidence type="ECO:0000313" key="4">
    <source>
        <dbReference type="Proteomes" id="UP001164746"/>
    </source>
</evidence>
<feature type="signal peptide" evidence="2">
    <location>
        <begin position="1"/>
        <end position="21"/>
    </location>
</feature>
<keyword evidence="4" id="KW-1185">Reference proteome</keyword>
<dbReference type="Proteomes" id="UP001164746">
    <property type="component" value="Chromosome 5"/>
</dbReference>
<keyword evidence="1" id="KW-0812">Transmembrane</keyword>
<reference evidence="3" key="1">
    <citation type="submission" date="2022-11" db="EMBL/GenBank/DDBJ databases">
        <title>Centuries of genome instability and evolution in soft-shell clam transmissible cancer (bioRxiv).</title>
        <authorList>
            <person name="Hart S.F.M."/>
            <person name="Yonemitsu M.A."/>
            <person name="Giersch R.M."/>
            <person name="Beal B.F."/>
            <person name="Arriagada G."/>
            <person name="Davis B.W."/>
            <person name="Ostrander E.A."/>
            <person name="Goff S.P."/>
            <person name="Metzger M.J."/>
        </authorList>
    </citation>
    <scope>NUCLEOTIDE SEQUENCE</scope>
    <source>
        <strain evidence="3">MELC-2E11</strain>
        <tissue evidence="3">Siphon/mantle</tissue>
    </source>
</reference>
<feature type="chain" id="PRO_5045583539" evidence="2">
    <location>
        <begin position="22"/>
        <end position="322"/>
    </location>
</feature>
<keyword evidence="2" id="KW-0732">Signal</keyword>
<keyword evidence="1" id="KW-1133">Transmembrane helix</keyword>
<evidence type="ECO:0000313" key="3">
    <source>
        <dbReference type="EMBL" id="WAR04678.1"/>
    </source>
</evidence>
<feature type="transmembrane region" description="Helical" evidence="1">
    <location>
        <begin position="147"/>
        <end position="172"/>
    </location>
</feature>